<comment type="caution">
    <text evidence="1">The sequence shown here is derived from an EMBL/GenBank/DDBJ whole genome shotgun (WGS) entry which is preliminary data.</text>
</comment>
<dbReference type="EMBL" id="KZ309206">
    <property type="protein sequence ID" value="KAG8237690.1"/>
    <property type="molecule type" value="Genomic_DNA"/>
</dbReference>
<dbReference type="OrthoDB" id="6772382at2759"/>
<name>A0A8K0KQ04_LADFU</name>
<dbReference type="Proteomes" id="UP000792457">
    <property type="component" value="Unassembled WGS sequence"/>
</dbReference>
<reference evidence="1" key="1">
    <citation type="submission" date="2013-04" db="EMBL/GenBank/DDBJ databases">
        <authorList>
            <person name="Qu J."/>
            <person name="Murali S.C."/>
            <person name="Bandaranaike D."/>
            <person name="Bellair M."/>
            <person name="Blankenburg K."/>
            <person name="Chao H."/>
            <person name="Dinh H."/>
            <person name="Doddapaneni H."/>
            <person name="Downs B."/>
            <person name="Dugan-Rocha S."/>
            <person name="Elkadiri S."/>
            <person name="Gnanaolivu R.D."/>
            <person name="Hernandez B."/>
            <person name="Javaid M."/>
            <person name="Jayaseelan J.C."/>
            <person name="Lee S."/>
            <person name="Li M."/>
            <person name="Ming W."/>
            <person name="Munidasa M."/>
            <person name="Muniz J."/>
            <person name="Nguyen L."/>
            <person name="Ongeri F."/>
            <person name="Osuji N."/>
            <person name="Pu L.-L."/>
            <person name="Puazo M."/>
            <person name="Qu C."/>
            <person name="Quiroz J."/>
            <person name="Raj R."/>
            <person name="Weissenberger G."/>
            <person name="Xin Y."/>
            <person name="Zou X."/>
            <person name="Han Y."/>
            <person name="Richards S."/>
            <person name="Worley K."/>
            <person name="Muzny D."/>
            <person name="Gibbs R."/>
        </authorList>
    </citation>
    <scope>NUCLEOTIDE SEQUENCE</scope>
    <source>
        <strain evidence="1">Sampled in the wild</strain>
    </source>
</reference>
<reference evidence="1" key="2">
    <citation type="submission" date="2017-10" db="EMBL/GenBank/DDBJ databases">
        <title>Ladona fulva Genome sequencing and assembly.</title>
        <authorList>
            <person name="Murali S."/>
            <person name="Richards S."/>
            <person name="Bandaranaike D."/>
            <person name="Bellair M."/>
            <person name="Blankenburg K."/>
            <person name="Chao H."/>
            <person name="Dinh H."/>
            <person name="Doddapaneni H."/>
            <person name="Dugan-Rocha S."/>
            <person name="Elkadiri S."/>
            <person name="Gnanaolivu R."/>
            <person name="Hernandez B."/>
            <person name="Skinner E."/>
            <person name="Javaid M."/>
            <person name="Lee S."/>
            <person name="Li M."/>
            <person name="Ming W."/>
            <person name="Munidasa M."/>
            <person name="Muniz J."/>
            <person name="Nguyen L."/>
            <person name="Hughes D."/>
            <person name="Osuji N."/>
            <person name="Pu L.-L."/>
            <person name="Puazo M."/>
            <person name="Qu C."/>
            <person name="Quiroz J."/>
            <person name="Raj R."/>
            <person name="Weissenberger G."/>
            <person name="Xin Y."/>
            <person name="Zou X."/>
            <person name="Han Y."/>
            <person name="Worley K."/>
            <person name="Muzny D."/>
            <person name="Gibbs R."/>
        </authorList>
    </citation>
    <scope>NUCLEOTIDE SEQUENCE</scope>
    <source>
        <strain evidence="1">Sampled in the wild</strain>
    </source>
</reference>
<evidence type="ECO:0000313" key="2">
    <source>
        <dbReference type="Proteomes" id="UP000792457"/>
    </source>
</evidence>
<proteinExistence type="predicted"/>
<organism evidence="1 2">
    <name type="scientific">Ladona fulva</name>
    <name type="common">Scarce chaser dragonfly</name>
    <name type="synonym">Libellula fulva</name>
    <dbReference type="NCBI Taxonomy" id="123851"/>
    <lineage>
        <taxon>Eukaryota</taxon>
        <taxon>Metazoa</taxon>
        <taxon>Ecdysozoa</taxon>
        <taxon>Arthropoda</taxon>
        <taxon>Hexapoda</taxon>
        <taxon>Insecta</taxon>
        <taxon>Pterygota</taxon>
        <taxon>Palaeoptera</taxon>
        <taxon>Odonata</taxon>
        <taxon>Epiprocta</taxon>
        <taxon>Anisoptera</taxon>
        <taxon>Libelluloidea</taxon>
        <taxon>Libellulidae</taxon>
        <taxon>Ladona</taxon>
    </lineage>
</organism>
<evidence type="ECO:0000313" key="1">
    <source>
        <dbReference type="EMBL" id="KAG8237690.1"/>
    </source>
</evidence>
<protein>
    <submittedName>
        <fullName evidence="1">Uncharacterized protein</fullName>
    </submittedName>
</protein>
<dbReference type="AlphaFoldDB" id="A0A8K0KQ04"/>
<accession>A0A8K0KQ04</accession>
<sequence length="75" mass="8482">MVSLLGSGFARSIPSVPFFILQHPIKSQECGGKKPGLYGLGMRNERGEKFVNFCVSMNLCLAKTCYKNYERRLYT</sequence>
<gene>
    <name evidence="1" type="ORF">J437_LFUL017771</name>
</gene>
<keyword evidence="2" id="KW-1185">Reference proteome</keyword>